<dbReference type="Gene3D" id="3.60.10.10">
    <property type="entry name" value="Endonuclease/exonuclease/phosphatase"/>
    <property type="match status" value="1"/>
</dbReference>
<evidence type="ECO:0000259" key="4">
    <source>
        <dbReference type="Pfam" id="PF03372"/>
    </source>
</evidence>
<keyword evidence="2" id="KW-0378">Hydrolase</keyword>
<dbReference type="SUPFAM" id="SSF56219">
    <property type="entry name" value="DNase I-like"/>
    <property type="match status" value="1"/>
</dbReference>
<dbReference type="EMBL" id="MU155469">
    <property type="protein sequence ID" value="KAF9473121.1"/>
    <property type="molecule type" value="Genomic_DNA"/>
</dbReference>
<gene>
    <name evidence="5" type="ORF">BDN70DRAFT_937672</name>
</gene>
<dbReference type="InterPro" id="IPR036691">
    <property type="entry name" value="Endo/exonu/phosph_ase_sf"/>
</dbReference>
<keyword evidence="5" id="KW-0540">Nuclease</keyword>
<reference evidence="5" key="1">
    <citation type="submission" date="2020-11" db="EMBL/GenBank/DDBJ databases">
        <authorList>
            <consortium name="DOE Joint Genome Institute"/>
            <person name="Ahrendt S."/>
            <person name="Riley R."/>
            <person name="Andreopoulos W."/>
            <person name="Labutti K."/>
            <person name="Pangilinan J."/>
            <person name="Ruiz-Duenas F.J."/>
            <person name="Barrasa J.M."/>
            <person name="Sanchez-Garcia M."/>
            <person name="Camarero S."/>
            <person name="Miyauchi S."/>
            <person name="Serrano A."/>
            <person name="Linde D."/>
            <person name="Babiker R."/>
            <person name="Drula E."/>
            <person name="Ayuso-Fernandez I."/>
            <person name="Pacheco R."/>
            <person name="Padilla G."/>
            <person name="Ferreira P."/>
            <person name="Barriuso J."/>
            <person name="Kellner H."/>
            <person name="Castanera R."/>
            <person name="Alfaro M."/>
            <person name="Ramirez L."/>
            <person name="Pisabarro A.G."/>
            <person name="Kuo A."/>
            <person name="Tritt A."/>
            <person name="Lipzen A."/>
            <person name="He G."/>
            <person name="Yan M."/>
            <person name="Ng V."/>
            <person name="Cullen D."/>
            <person name="Martin F."/>
            <person name="Rosso M.-N."/>
            <person name="Henrissat B."/>
            <person name="Hibbett D."/>
            <person name="Martinez A.T."/>
            <person name="Grigoriev I.V."/>
        </authorList>
    </citation>
    <scope>NUCLEOTIDE SEQUENCE</scope>
    <source>
        <strain evidence="5">CIRM-BRFM 674</strain>
    </source>
</reference>
<comment type="similarity">
    <text evidence="1">Belongs to the CCR4/nocturin family.</text>
</comment>
<keyword evidence="6" id="KW-1185">Reference proteome</keyword>
<dbReference type="OrthoDB" id="428734at2759"/>
<organism evidence="5 6">
    <name type="scientific">Pholiota conissans</name>
    <dbReference type="NCBI Taxonomy" id="109636"/>
    <lineage>
        <taxon>Eukaryota</taxon>
        <taxon>Fungi</taxon>
        <taxon>Dikarya</taxon>
        <taxon>Basidiomycota</taxon>
        <taxon>Agaricomycotina</taxon>
        <taxon>Agaricomycetes</taxon>
        <taxon>Agaricomycetidae</taxon>
        <taxon>Agaricales</taxon>
        <taxon>Agaricineae</taxon>
        <taxon>Strophariaceae</taxon>
        <taxon>Pholiota</taxon>
    </lineage>
</organism>
<dbReference type="PANTHER" id="PTHR12121">
    <property type="entry name" value="CARBON CATABOLITE REPRESSOR PROTEIN 4"/>
    <property type="match status" value="1"/>
</dbReference>
<dbReference type="Pfam" id="PF03372">
    <property type="entry name" value="Exo_endo_phos"/>
    <property type="match status" value="1"/>
</dbReference>
<feature type="transmembrane region" description="Helical" evidence="3">
    <location>
        <begin position="214"/>
        <end position="236"/>
    </location>
</feature>
<evidence type="ECO:0000313" key="5">
    <source>
        <dbReference type="EMBL" id="KAF9473121.1"/>
    </source>
</evidence>
<dbReference type="GO" id="GO:0006139">
    <property type="term" value="P:nucleobase-containing compound metabolic process"/>
    <property type="evidence" value="ECO:0007669"/>
    <property type="project" value="UniProtKB-ARBA"/>
</dbReference>
<protein>
    <submittedName>
        <fullName evidence="5">Endonuclease/exonuclease/phosphatase</fullName>
    </submittedName>
</protein>
<keyword evidence="3" id="KW-0472">Membrane</keyword>
<dbReference type="AlphaFoldDB" id="A0A9P6CN61"/>
<comment type="caution">
    <text evidence="5">The sequence shown here is derived from an EMBL/GenBank/DDBJ whole genome shotgun (WGS) entry which is preliminary data.</text>
</comment>
<evidence type="ECO:0000256" key="3">
    <source>
        <dbReference type="SAM" id="Phobius"/>
    </source>
</evidence>
<dbReference type="InterPro" id="IPR005135">
    <property type="entry name" value="Endo/exonuclease/phosphatase"/>
</dbReference>
<accession>A0A9P6CN61</accession>
<dbReference type="PANTHER" id="PTHR12121:SF45">
    <property type="entry name" value="NOCTURNIN"/>
    <property type="match status" value="1"/>
</dbReference>
<name>A0A9P6CN61_9AGAR</name>
<proteinExistence type="inferred from homology"/>
<evidence type="ECO:0000256" key="2">
    <source>
        <dbReference type="ARBA" id="ARBA00022801"/>
    </source>
</evidence>
<evidence type="ECO:0000256" key="1">
    <source>
        <dbReference type="ARBA" id="ARBA00010774"/>
    </source>
</evidence>
<keyword evidence="5" id="KW-0255">Endonuclease</keyword>
<evidence type="ECO:0000313" key="6">
    <source>
        <dbReference type="Proteomes" id="UP000807469"/>
    </source>
</evidence>
<sequence length="451" mass="51081">MNTRRPYELTPQDLALAQARKEKKLKQALEAEAVRKSNALLSRKWITISQDHSSISLESNSITIKILTWNLLAQCLIRRELFPTSDCLKVAQREPLIHEEIQRQDAQIICLQEVDQLEKLLPVLDNAGYIHHYAAGYRKKHGCLIAFKKDLFSLISDKTIFYDDQPIGTVNGRNRIGGTFRTRNIGYMLALKSRTNENEGVIVATTHLFWHPRYFLVLNLLFALLINPFFECAILIRETIAFKELHSANGWPCILAGDYNFAPNDPAYSLLTGDSLLSSQKELIIPSMVVHSSLDPVFPQATLSSIKTGEEDEGDEIDPDRDIVNARAAVEADELLSIQEIIEYFSELPKLRSIYADGLCDARKYENNIRSYGDRVPAVHGRNGANEPEYTSYTHYWQAVLDYIFVLEPSKRPVCVKGLLEPLTEKDMIPGLPQKHVSGSDHTCLVAELAW</sequence>
<feature type="domain" description="Endonuclease/exonuclease/phosphatase" evidence="4">
    <location>
        <begin position="67"/>
        <end position="442"/>
    </location>
</feature>
<dbReference type="GO" id="GO:0004519">
    <property type="term" value="F:endonuclease activity"/>
    <property type="evidence" value="ECO:0007669"/>
    <property type="project" value="UniProtKB-KW"/>
</dbReference>
<keyword evidence="3" id="KW-0812">Transmembrane</keyword>
<keyword evidence="3" id="KW-1133">Transmembrane helix</keyword>
<dbReference type="GO" id="GO:0000175">
    <property type="term" value="F:3'-5'-RNA exonuclease activity"/>
    <property type="evidence" value="ECO:0007669"/>
    <property type="project" value="TreeGrafter"/>
</dbReference>
<dbReference type="InterPro" id="IPR050410">
    <property type="entry name" value="CCR4/nocturin_mRNA_transcr"/>
</dbReference>
<dbReference type="Proteomes" id="UP000807469">
    <property type="component" value="Unassembled WGS sequence"/>
</dbReference>